<sequence>MPTLVAAIDDRIEVEYGQFLLQEIPMTRTALNLPVPRGDWLAVGGPGGLLLHSAGTDHYPAVRLELWDVDPLPGLGDWDQVVEVACDLSDLVRLQSVTAIQSPNVLTIGRPGLHRARVHSGRRVEAAELEEGSYAEGVEGWLVQLWPGV</sequence>
<dbReference type="Proteomes" id="UP000399805">
    <property type="component" value="Unassembled WGS sequence"/>
</dbReference>
<reference evidence="1 2" key="1">
    <citation type="submission" date="2019-09" db="EMBL/GenBank/DDBJ databases">
        <authorList>
            <person name="Leyn A S."/>
        </authorList>
    </citation>
    <scope>NUCLEOTIDE SEQUENCE [LARGE SCALE GENOMIC DNA]</scope>
    <source>
        <strain evidence="1">AA231_1</strain>
    </source>
</reference>
<name>A0A6I8LJX3_9PSEU</name>
<evidence type="ECO:0000313" key="2">
    <source>
        <dbReference type="Proteomes" id="UP000399805"/>
    </source>
</evidence>
<proteinExistence type="predicted"/>
<gene>
    <name evidence="1" type="ORF">AA23TX_02233</name>
</gene>
<evidence type="ECO:0000313" key="1">
    <source>
        <dbReference type="EMBL" id="VVJ17212.1"/>
    </source>
</evidence>
<dbReference type="AlphaFoldDB" id="A0A6I8LJX3"/>
<organism evidence="1 2">
    <name type="scientific">Amycolatopsis camponoti</name>
    <dbReference type="NCBI Taxonomy" id="2606593"/>
    <lineage>
        <taxon>Bacteria</taxon>
        <taxon>Bacillati</taxon>
        <taxon>Actinomycetota</taxon>
        <taxon>Actinomycetes</taxon>
        <taxon>Pseudonocardiales</taxon>
        <taxon>Pseudonocardiaceae</taxon>
        <taxon>Amycolatopsis</taxon>
    </lineage>
</organism>
<protein>
    <submittedName>
        <fullName evidence="1">Uncharacterized protein</fullName>
    </submittedName>
</protein>
<dbReference type="EMBL" id="CABVGP010000001">
    <property type="protein sequence ID" value="VVJ17212.1"/>
    <property type="molecule type" value="Genomic_DNA"/>
</dbReference>
<keyword evidence="2" id="KW-1185">Reference proteome</keyword>
<dbReference type="RefSeq" id="WP_155542423.1">
    <property type="nucleotide sequence ID" value="NZ_CABVGP010000001.1"/>
</dbReference>
<accession>A0A6I8LJX3</accession>